<feature type="transmembrane region" description="Helical" evidence="1">
    <location>
        <begin position="36"/>
        <end position="53"/>
    </location>
</feature>
<evidence type="ECO:0000313" key="2">
    <source>
        <dbReference type="EMBL" id="WDE11402.1"/>
    </source>
</evidence>
<name>A0ABY7VCK9_9GAMM</name>
<reference evidence="2 3" key="1">
    <citation type="journal article" date="2022" name="Mar. Drugs">
        <title>Bioassay-Guided Fractionation Leads to the Detection of Cholic Acid Generated by the Rare Thalassomonas sp.</title>
        <authorList>
            <person name="Pheiffer F."/>
            <person name="Schneider Y.K."/>
            <person name="Hansen E.H."/>
            <person name="Andersen J.H."/>
            <person name="Isaksson J."/>
            <person name="Busche T."/>
            <person name="R C."/>
            <person name="Kalinowski J."/>
            <person name="Zyl L.V."/>
            <person name="Trindade M."/>
        </authorList>
    </citation>
    <scope>NUCLEOTIDE SEQUENCE [LARGE SCALE GENOMIC DNA]</scope>
    <source>
        <strain evidence="2 3">A5K-61T</strain>
    </source>
</reference>
<dbReference type="EMBL" id="CP059693">
    <property type="protein sequence ID" value="WDE11402.1"/>
    <property type="molecule type" value="Genomic_DNA"/>
</dbReference>
<keyword evidence="3" id="KW-1185">Reference proteome</keyword>
<evidence type="ECO:0000256" key="1">
    <source>
        <dbReference type="SAM" id="Phobius"/>
    </source>
</evidence>
<gene>
    <name evidence="2" type="ORF">H3N35_24815</name>
</gene>
<feature type="transmembrane region" description="Helical" evidence="1">
    <location>
        <begin position="12"/>
        <end position="30"/>
    </location>
</feature>
<accession>A0ABY7VCK9</accession>
<keyword evidence="1" id="KW-0812">Transmembrane</keyword>
<keyword evidence="1" id="KW-0472">Membrane</keyword>
<protein>
    <submittedName>
        <fullName evidence="2">Uncharacterized protein</fullName>
    </submittedName>
</protein>
<keyword evidence="1" id="KW-1133">Transmembrane helix</keyword>
<evidence type="ECO:0000313" key="3">
    <source>
        <dbReference type="Proteomes" id="UP001215231"/>
    </source>
</evidence>
<dbReference type="RefSeq" id="WP_274051560.1">
    <property type="nucleotide sequence ID" value="NZ_CP059693.1"/>
</dbReference>
<sequence length="62" mass="7515">MANLLNINFKILLMYFIFLCGITVVFSYYNQGYIDLSWFTVIFYLVMSYFFAYRHNKSAKKE</sequence>
<dbReference type="Proteomes" id="UP001215231">
    <property type="component" value="Chromosome"/>
</dbReference>
<proteinExistence type="predicted"/>
<organism evidence="2 3">
    <name type="scientific">Thalassomonas haliotis</name>
    <dbReference type="NCBI Taxonomy" id="485448"/>
    <lineage>
        <taxon>Bacteria</taxon>
        <taxon>Pseudomonadati</taxon>
        <taxon>Pseudomonadota</taxon>
        <taxon>Gammaproteobacteria</taxon>
        <taxon>Alteromonadales</taxon>
        <taxon>Colwelliaceae</taxon>
        <taxon>Thalassomonas</taxon>
    </lineage>
</organism>